<protein>
    <submittedName>
        <fullName evidence="2">Uncharacterized protein</fullName>
    </submittedName>
</protein>
<proteinExistence type="predicted"/>
<gene>
    <name evidence="2" type="ORF">AAF712_003793</name>
</gene>
<dbReference type="Proteomes" id="UP001437256">
    <property type="component" value="Unassembled WGS sequence"/>
</dbReference>
<feature type="transmembrane region" description="Helical" evidence="1">
    <location>
        <begin position="123"/>
        <end position="143"/>
    </location>
</feature>
<feature type="transmembrane region" description="Helical" evidence="1">
    <location>
        <begin position="55"/>
        <end position="79"/>
    </location>
</feature>
<name>A0ABR3A569_9AGAR</name>
<dbReference type="EMBL" id="JBBXMP010000014">
    <property type="protein sequence ID" value="KAL0069107.1"/>
    <property type="molecule type" value="Genomic_DNA"/>
</dbReference>
<accession>A0ABR3A569</accession>
<keyword evidence="3" id="KW-1185">Reference proteome</keyword>
<keyword evidence="1" id="KW-0472">Membrane</keyword>
<reference evidence="2 3" key="1">
    <citation type="submission" date="2024-05" db="EMBL/GenBank/DDBJ databases">
        <title>A draft genome resource for the thread blight pathogen Marasmius tenuissimus strain MS-2.</title>
        <authorList>
            <person name="Yulfo-Soto G.E."/>
            <person name="Baruah I.K."/>
            <person name="Amoako-Attah I."/>
            <person name="Bukari Y."/>
            <person name="Meinhardt L.W."/>
            <person name="Bailey B.A."/>
            <person name="Cohen S.P."/>
        </authorList>
    </citation>
    <scope>NUCLEOTIDE SEQUENCE [LARGE SCALE GENOMIC DNA]</scope>
    <source>
        <strain evidence="2 3">MS-2</strain>
    </source>
</reference>
<keyword evidence="1" id="KW-1133">Transmembrane helix</keyword>
<organism evidence="2 3">
    <name type="scientific">Marasmius tenuissimus</name>
    <dbReference type="NCBI Taxonomy" id="585030"/>
    <lineage>
        <taxon>Eukaryota</taxon>
        <taxon>Fungi</taxon>
        <taxon>Dikarya</taxon>
        <taxon>Basidiomycota</taxon>
        <taxon>Agaricomycotina</taxon>
        <taxon>Agaricomycetes</taxon>
        <taxon>Agaricomycetidae</taxon>
        <taxon>Agaricales</taxon>
        <taxon>Marasmiineae</taxon>
        <taxon>Marasmiaceae</taxon>
        <taxon>Marasmius</taxon>
    </lineage>
</organism>
<evidence type="ECO:0000313" key="3">
    <source>
        <dbReference type="Proteomes" id="UP001437256"/>
    </source>
</evidence>
<evidence type="ECO:0000256" key="1">
    <source>
        <dbReference type="SAM" id="Phobius"/>
    </source>
</evidence>
<comment type="caution">
    <text evidence="2">The sequence shown here is derived from an EMBL/GenBank/DDBJ whole genome shotgun (WGS) entry which is preliminary data.</text>
</comment>
<keyword evidence="1" id="KW-0812">Transmembrane</keyword>
<evidence type="ECO:0000313" key="2">
    <source>
        <dbReference type="EMBL" id="KAL0069107.1"/>
    </source>
</evidence>
<sequence length="249" mass="27995">MILPGQYMDLSYHCLGAIKKPVNEADDPHFPLLLCAVSNVLYPNNVYPKHSLRTFYLSILSFLPGMASQIIFAITIISFRPHLQPSLQETSSPHKPAAVNEYLHLLYRAPRNSRHHVPIPLRGLWVLALPMWILPVATILVEWMSDVRSVMHSTGKQIVYQEVPSINHALGSAAIVARSNYLYYLLLPVISEDCTVVWMNRVVNIVITFSNIIRHSPSLRSVSSRMIRSMNALAPNNGSSKSVVNFVTK</sequence>